<dbReference type="PROSITE" id="PS51257">
    <property type="entry name" value="PROKAR_LIPOPROTEIN"/>
    <property type="match status" value="1"/>
</dbReference>
<sequence length="226" mass="25713">MKNINKFLLTFGSLSLAMTLTACSNGEKTEKHDNNKEKQEATTDKQDKPKQESNQSETQKNENKKNDNSQENEQKLDDKTKLALAFFAKGTEKHMLSRDEVLTGVFTVRNGSESEKKQLYKLVLSKEDSVVNAPQGMKFYKVYPSIGNFTSIIGISDKKIIAASTQSRLDYKQLLRTGKEFNTQDLYKQFKNNSSLPELANKIEISNQSPAEDKEKLKVMKNMRAR</sequence>
<dbReference type="Proteomes" id="UP001436297">
    <property type="component" value="Chromosome"/>
</dbReference>
<reference evidence="3 4" key="1">
    <citation type="journal article" date="2024" name="Pathogens">
        <title>Staphylococcus hsinchuensis sp. nov., Isolated from Soymilk.</title>
        <authorList>
            <person name="Wang Y.T."/>
            <person name="Lin Y.C."/>
            <person name="Hsieh Y.H."/>
            <person name="Lin Y.T."/>
            <person name="Hamada M."/>
            <person name="Chen C.C."/>
            <person name="Liou J.S."/>
            <person name="Lee A.Y."/>
            <person name="Zhang W.L."/>
            <person name="Chen Y.T."/>
            <person name="Huang C.H."/>
        </authorList>
    </citation>
    <scope>NUCLEOTIDE SEQUENCE [LARGE SCALE GENOMIC DNA]</scope>
    <source>
        <strain evidence="3 4">H164</strain>
    </source>
</reference>
<feature type="signal peptide" evidence="2">
    <location>
        <begin position="1"/>
        <end position="24"/>
    </location>
</feature>
<keyword evidence="2" id="KW-0732">Signal</keyword>
<evidence type="ECO:0000256" key="2">
    <source>
        <dbReference type="SAM" id="SignalP"/>
    </source>
</evidence>
<dbReference type="RefSeq" id="WP_251521704.1">
    <property type="nucleotide sequence ID" value="NZ_CP128355.1"/>
</dbReference>
<evidence type="ECO:0008006" key="5">
    <source>
        <dbReference type="Google" id="ProtNLM"/>
    </source>
</evidence>
<feature type="chain" id="PRO_5047511506" description="Lipoprotein" evidence="2">
    <location>
        <begin position="25"/>
        <end position="226"/>
    </location>
</feature>
<proteinExistence type="predicted"/>
<accession>A0ABZ3EF65</accession>
<feature type="region of interest" description="Disordered" evidence="1">
    <location>
        <begin position="25"/>
        <end position="75"/>
    </location>
</feature>
<name>A0ABZ3EF65_9STAP</name>
<evidence type="ECO:0000256" key="1">
    <source>
        <dbReference type="SAM" id="MobiDB-lite"/>
    </source>
</evidence>
<feature type="region of interest" description="Disordered" evidence="1">
    <location>
        <begin position="203"/>
        <end position="226"/>
    </location>
</feature>
<keyword evidence="4" id="KW-1185">Reference proteome</keyword>
<dbReference type="EMBL" id="CP128355">
    <property type="protein sequence ID" value="XAF71113.1"/>
    <property type="molecule type" value="Genomic_DNA"/>
</dbReference>
<protein>
    <recommendedName>
        <fullName evidence="5">Lipoprotein</fullName>
    </recommendedName>
</protein>
<gene>
    <name evidence="3" type="ORF">QQM35_03075</name>
</gene>
<evidence type="ECO:0000313" key="4">
    <source>
        <dbReference type="Proteomes" id="UP001436297"/>
    </source>
</evidence>
<feature type="compositionally biased region" description="Basic and acidic residues" evidence="1">
    <location>
        <begin position="27"/>
        <end position="51"/>
    </location>
</feature>
<organism evidence="3 4">
    <name type="scientific">Staphylococcus hsinchuensis</name>
    <dbReference type="NCBI Taxonomy" id="3051183"/>
    <lineage>
        <taxon>Bacteria</taxon>
        <taxon>Bacillati</taxon>
        <taxon>Bacillota</taxon>
        <taxon>Bacilli</taxon>
        <taxon>Bacillales</taxon>
        <taxon>Staphylococcaceae</taxon>
        <taxon>Staphylococcus</taxon>
    </lineage>
</organism>
<feature type="compositionally biased region" description="Basic and acidic residues" evidence="1">
    <location>
        <begin position="59"/>
        <end position="75"/>
    </location>
</feature>
<evidence type="ECO:0000313" key="3">
    <source>
        <dbReference type="EMBL" id="XAF71113.1"/>
    </source>
</evidence>